<evidence type="ECO:0000256" key="7">
    <source>
        <dbReference type="RuleBase" id="RU003918"/>
    </source>
</evidence>
<dbReference type="InterPro" id="IPR016148">
    <property type="entry name" value="Pili_assmbl_chaperone_C"/>
</dbReference>
<dbReference type="Pfam" id="PF00345">
    <property type="entry name" value="PapD_N"/>
    <property type="match status" value="1"/>
</dbReference>
<evidence type="ECO:0000259" key="9">
    <source>
        <dbReference type="Pfam" id="PF02753"/>
    </source>
</evidence>
<evidence type="ECO:0000256" key="4">
    <source>
        <dbReference type="ARBA" id="ARBA00022764"/>
    </source>
</evidence>
<dbReference type="InterPro" id="IPR008962">
    <property type="entry name" value="PapD-like_sf"/>
</dbReference>
<dbReference type="Pfam" id="PF02753">
    <property type="entry name" value="PapD_C"/>
    <property type="match status" value="1"/>
</dbReference>
<keyword evidence="5 7" id="KW-0143">Chaperone</keyword>
<organism evidence="10 11">
    <name type="scientific">Arsenophonus apicola</name>
    <dbReference type="NCBI Taxonomy" id="2879119"/>
    <lineage>
        <taxon>Bacteria</taxon>
        <taxon>Pseudomonadati</taxon>
        <taxon>Pseudomonadota</taxon>
        <taxon>Gammaproteobacteria</taxon>
        <taxon>Enterobacterales</taxon>
        <taxon>Morganellaceae</taxon>
        <taxon>Arsenophonus</taxon>
    </lineage>
</organism>
<dbReference type="PRINTS" id="PR00969">
    <property type="entry name" value="CHAPERONPILI"/>
</dbReference>
<dbReference type="PANTHER" id="PTHR30251:SF9">
    <property type="entry name" value="CHAPERONE PROTEIN CAF1M"/>
    <property type="match status" value="1"/>
</dbReference>
<dbReference type="InterPro" id="IPR018046">
    <property type="entry name" value="Pili_assmbl_chaperone_CS"/>
</dbReference>
<dbReference type="PROSITE" id="PS00635">
    <property type="entry name" value="PILI_CHAPERONE"/>
    <property type="match status" value="1"/>
</dbReference>
<evidence type="ECO:0000256" key="1">
    <source>
        <dbReference type="ARBA" id="ARBA00004418"/>
    </source>
</evidence>
<dbReference type="RefSeq" id="WP_280937712.1">
    <property type="nucleotide sequence ID" value="NZ_CP123759.1"/>
</dbReference>
<feature type="domain" description="Pili assembly chaperone N-terminal" evidence="8">
    <location>
        <begin position="33"/>
        <end position="148"/>
    </location>
</feature>
<dbReference type="Gene3D" id="2.60.40.10">
    <property type="entry name" value="Immunoglobulins"/>
    <property type="match status" value="2"/>
</dbReference>
<evidence type="ECO:0000313" key="11">
    <source>
        <dbReference type="Proteomes" id="UP001231859"/>
    </source>
</evidence>
<feature type="domain" description="Pili assembly chaperone C-terminal" evidence="9">
    <location>
        <begin position="170"/>
        <end position="228"/>
    </location>
</feature>
<name>A0ABY8P0M4_9GAMM</name>
<proteinExistence type="inferred from homology"/>
<dbReference type="InterPro" id="IPR013783">
    <property type="entry name" value="Ig-like_fold"/>
</dbReference>
<reference evidence="10 11" key="1">
    <citation type="submission" date="2023-04" db="EMBL/GenBank/DDBJ databases">
        <title>Genome dynamics across the evolutionary transition to endosymbiosis.</title>
        <authorList>
            <person name="Siozios S."/>
            <person name="Nadal-Jimenez P."/>
            <person name="Azagi T."/>
            <person name="Sprong H."/>
            <person name="Frost C.L."/>
            <person name="Parratt S.R."/>
            <person name="Taylor G."/>
            <person name="Brettell L."/>
            <person name="Lew K.C."/>
            <person name="Croft L."/>
            <person name="King K.C."/>
            <person name="Brockhurst M.A."/>
            <person name="Hypsa V."/>
            <person name="Novakova E."/>
            <person name="Darby A.C."/>
            <person name="Hurst G.D.D."/>
        </authorList>
    </citation>
    <scope>NUCLEOTIDE SEQUENCE [LARGE SCALE GENOMIC DNA]</scope>
    <source>
        <strain evidence="11">aApi_AU</strain>
    </source>
</reference>
<evidence type="ECO:0000259" key="8">
    <source>
        <dbReference type="Pfam" id="PF00345"/>
    </source>
</evidence>
<evidence type="ECO:0000256" key="5">
    <source>
        <dbReference type="ARBA" id="ARBA00023186"/>
    </source>
</evidence>
<gene>
    <name evidence="10" type="ORF">QG404_11915</name>
</gene>
<evidence type="ECO:0000256" key="6">
    <source>
        <dbReference type="ARBA" id="ARBA00023319"/>
    </source>
</evidence>
<keyword evidence="4" id="KW-0574">Periplasm</keyword>
<dbReference type="PANTHER" id="PTHR30251">
    <property type="entry name" value="PILUS ASSEMBLY CHAPERONE"/>
    <property type="match status" value="1"/>
</dbReference>
<dbReference type="InterPro" id="IPR016147">
    <property type="entry name" value="Pili_assmbl_chaperone_N"/>
</dbReference>
<dbReference type="SUPFAM" id="SSF49584">
    <property type="entry name" value="Periplasmic chaperone C-domain"/>
    <property type="match status" value="1"/>
</dbReference>
<accession>A0ABY8P0M4</accession>
<dbReference type="SUPFAM" id="SSF49354">
    <property type="entry name" value="PapD-like"/>
    <property type="match status" value="1"/>
</dbReference>
<sequence length="236" mass="26988">MTNVRVRIMRNKIINFSTPYILLFFIFEAYANVTISGTRVIYEGNKREASILVTNQDENRPYLIQSFISVDENGKKAPFIVTPPLFRLDGGKENILRIMRTGGDLPLDKESVFYLNVKAIPSAQDNMQNILFITVKTRIKLFYRPEKIQGDAEESYKLLTFRRLGKQLEVKNPSNYYVTINQLKIGNQIVNLNDTDMIAPQEIAYFNISANSSNLISWNSINSYGGISAEMKKNLP</sequence>
<dbReference type="InterPro" id="IPR001829">
    <property type="entry name" value="Pili_assmbl_chaperone_bac"/>
</dbReference>
<keyword evidence="3" id="KW-0732">Signal</keyword>
<dbReference type="InterPro" id="IPR050643">
    <property type="entry name" value="Periplasmic_pilus_chap"/>
</dbReference>
<dbReference type="InterPro" id="IPR036316">
    <property type="entry name" value="Pili_assmbl_chap_C_dom_sf"/>
</dbReference>
<comment type="similarity">
    <text evidence="2 7">Belongs to the periplasmic pilus chaperone family.</text>
</comment>
<keyword evidence="11" id="KW-1185">Reference proteome</keyword>
<dbReference type="EMBL" id="CP123759">
    <property type="protein sequence ID" value="WGO83040.1"/>
    <property type="molecule type" value="Genomic_DNA"/>
</dbReference>
<comment type="subcellular location">
    <subcellularLocation>
        <location evidence="1 7">Periplasm</location>
    </subcellularLocation>
</comment>
<dbReference type="Proteomes" id="UP001231859">
    <property type="component" value="Chromosome"/>
</dbReference>
<evidence type="ECO:0000313" key="10">
    <source>
        <dbReference type="EMBL" id="WGO83040.1"/>
    </source>
</evidence>
<evidence type="ECO:0000256" key="3">
    <source>
        <dbReference type="ARBA" id="ARBA00022729"/>
    </source>
</evidence>
<protein>
    <submittedName>
        <fullName evidence="10">Molecular chaperone</fullName>
    </submittedName>
</protein>
<evidence type="ECO:0000256" key="2">
    <source>
        <dbReference type="ARBA" id="ARBA00007399"/>
    </source>
</evidence>
<keyword evidence="6" id="KW-0393">Immunoglobulin domain</keyword>